<sequence length="216" mass="24940">ACAPYRRLHLCHHNLETINNTTSTAKHDLLAEVCMAAKYEGESITRYHQQHKRTNPGTASQLCTVLARSFADIGDIIRGKDLFLGNDEEKKKEMKDENLKKIFGKIHNELTRTATSDKNGELQKCYKDTENYFQLREDWWTANRHTVWEAITCDAQGFDYFRATCNDTGRGGAQAKDKCRCGDDKKTGKKPGDVNIVPTYFDYVPQYLRWFEEWAE</sequence>
<name>A0A0A7M363_PLAFA</name>
<protein>
    <submittedName>
        <fullName evidence="2">Var-MDBLa_149 protein</fullName>
    </submittedName>
</protein>
<organism evidence="2">
    <name type="scientific">Plasmodium falciparum</name>
    <name type="common">malaria parasite P. falciparum</name>
    <dbReference type="NCBI Taxonomy" id="5833"/>
    <lineage>
        <taxon>Eukaryota</taxon>
        <taxon>Sar</taxon>
        <taxon>Alveolata</taxon>
        <taxon>Apicomplexa</taxon>
        <taxon>Aconoidasida</taxon>
        <taxon>Haemosporida</taxon>
        <taxon>Plasmodiidae</taxon>
        <taxon>Plasmodium</taxon>
        <taxon>Plasmodium (Laverania)</taxon>
    </lineage>
</organism>
<dbReference type="EMBL" id="KP220260">
    <property type="protein sequence ID" value="AIZ73391.1"/>
    <property type="molecule type" value="Genomic_DNA"/>
</dbReference>
<dbReference type="SUPFAM" id="SSF140924">
    <property type="entry name" value="Duffy binding domain-like"/>
    <property type="match status" value="1"/>
</dbReference>
<dbReference type="Pfam" id="PF05424">
    <property type="entry name" value="Duffy_binding"/>
    <property type="match status" value="1"/>
</dbReference>
<dbReference type="AlphaFoldDB" id="A0A0A7M363"/>
<feature type="non-terminal residue" evidence="2">
    <location>
        <position position="1"/>
    </location>
</feature>
<dbReference type="InterPro" id="IPR042202">
    <property type="entry name" value="Duffy-ag-bd_sf"/>
</dbReference>
<evidence type="ECO:0000313" key="2">
    <source>
        <dbReference type="EMBL" id="AIZ73391.1"/>
    </source>
</evidence>
<dbReference type="GO" id="GO:0016020">
    <property type="term" value="C:membrane"/>
    <property type="evidence" value="ECO:0007669"/>
    <property type="project" value="InterPro"/>
</dbReference>
<evidence type="ECO:0000259" key="1">
    <source>
        <dbReference type="Pfam" id="PF05424"/>
    </source>
</evidence>
<reference evidence="2" key="1">
    <citation type="journal article" date="2015" name="Mol. Ecol.">
        <title>Phylogeography of var gene repertoires reveals fine-scale geospatial clustering of Plasmodium falciparum populations in a highly endemic area.</title>
        <authorList>
            <person name="Tessema S.K."/>
            <person name="Monk S.L."/>
            <person name="Schultz M.B."/>
            <person name="Tavul L."/>
            <person name="Reeder J.C."/>
            <person name="Siba P.M."/>
            <person name="Mueller I."/>
            <person name="Barry A.E."/>
        </authorList>
    </citation>
    <scope>NUCLEOTIDE SEQUENCE</scope>
    <source>
        <strain evidence="2">MUG2</strain>
    </source>
</reference>
<feature type="non-terminal residue" evidence="2">
    <location>
        <position position="216"/>
    </location>
</feature>
<gene>
    <name evidence="2" type="primary">var-MDBLa_149</name>
</gene>
<dbReference type="InterPro" id="IPR008602">
    <property type="entry name" value="Duffy-antigen-binding"/>
</dbReference>
<dbReference type="Gene3D" id="1.20.1310.20">
    <property type="entry name" value="Duffy-antigen binding domain"/>
    <property type="match status" value="1"/>
</dbReference>
<feature type="domain" description="Duffy-antigen binding" evidence="1">
    <location>
        <begin position="1"/>
        <end position="209"/>
    </location>
</feature>
<accession>A0A0A7M363</accession>
<dbReference type="GO" id="GO:0046789">
    <property type="term" value="F:host cell surface receptor binding"/>
    <property type="evidence" value="ECO:0007669"/>
    <property type="project" value="InterPro"/>
</dbReference>
<proteinExistence type="predicted"/>